<dbReference type="EMBL" id="JBHSNF010000001">
    <property type="protein sequence ID" value="MFC5524142.1"/>
    <property type="molecule type" value="Genomic_DNA"/>
</dbReference>
<protein>
    <submittedName>
        <fullName evidence="2">DUF2268 domain-containing putative Zn-dependent protease</fullName>
    </submittedName>
</protein>
<proteinExistence type="predicted"/>
<sequence length="303" mass="33026">MAFALTCTAAAQASSGVSSESSAPVIHTEDVYLFYTVYDAAGGHPTAQQLQHEYMDPGSEGLHRLAELRNVTGASIAKTLAGHPALYSDAKRCMAVLPSVRRRLDAALVKLRQLYPPAEFAPVTIAVGRGKPVGVTDASGVMIGLEALCAINYFEPNVEDRFVHVLAHEYAHVQQAIKAPAFYDDPKPTVLKESLIEGAAEFTGELISGGVANTDLEARARGHEMAIETAFVADEDKTDLSSWLYNGTLTKPGDLGYWVGYRITKAYYQHARDKRQALRDILEMTDARAFLARSGWYPGIRLH</sequence>
<dbReference type="GO" id="GO:0006508">
    <property type="term" value="P:proteolysis"/>
    <property type="evidence" value="ECO:0007669"/>
    <property type="project" value="UniProtKB-KW"/>
</dbReference>
<keyword evidence="3" id="KW-1185">Reference proteome</keyword>
<dbReference type="Pfam" id="PF10026">
    <property type="entry name" value="DUF2268"/>
    <property type="match status" value="1"/>
</dbReference>
<feature type="domain" description="DUF2268" evidence="1">
    <location>
        <begin position="161"/>
        <end position="272"/>
    </location>
</feature>
<accession>A0ABW0QKH2</accession>
<gene>
    <name evidence="2" type="ORF">ACFPPA_00145</name>
</gene>
<comment type="caution">
    <text evidence="2">The sequence shown here is derived from an EMBL/GenBank/DDBJ whole genome shotgun (WGS) entry which is preliminary data.</text>
</comment>
<keyword evidence="2" id="KW-0378">Hydrolase</keyword>
<reference evidence="3" key="1">
    <citation type="journal article" date="2019" name="Int. J. Syst. Evol. Microbiol.">
        <title>The Global Catalogue of Microorganisms (GCM) 10K type strain sequencing project: providing services to taxonomists for standard genome sequencing and annotation.</title>
        <authorList>
            <consortium name="The Broad Institute Genomics Platform"/>
            <consortium name="The Broad Institute Genome Sequencing Center for Infectious Disease"/>
            <person name="Wu L."/>
            <person name="Ma J."/>
        </authorList>
    </citation>
    <scope>NUCLEOTIDE SEQUENCE [LARGE SCALE GENOMIC DNA]</scope>
    <source>
        <strain evidence="3">CGMCC 1.16619</strain>
    </source>
</reference>
<dbReference type="GO" id="GO:0008233">
    <property type="term" value="F:peptidase activity"/>
    <property type="evidence" value="ECO:0007669"/>
    <property type="project" value="UniProtKB-KW"/>
</dbReference>
<organism evidence="2 3">
    <name type="scientific">Rhodanobacter ginsengisoli</name>
    <dbReference type="NCBI Taxonomy" id="418646"/>
    <lineage>
        <taxon>Bacteria</taxon>
        <taxon>Pseudomonadati</taxon>
        <taxon>Pseudomonadota</taxon>
        <taxon>Gammaproteobacteria</taxon>
        <taxon>Lysobacterales</taxon>
        <taxon>Rhodanobacteraceae</taxon>
        <taxon>Rhodanobacter</taxon>
    </lineage>
</organism>
<evidence type="ECO:0000313" key="2">
    <source>
        <dbReference type="EMBL" id="MFC5524142.1"/>
    </source>
</evidence>
<dbReference type="InterPro" id="IPR018728">
    <property type="entry name" value="DUF2268"/>
</dbReference>
<dbReference type="Proteomes" id="UP001596114">
    <property type="component" value="Unassembled WGS sequence"/>
</dbReference>
<keyword evidence="2" id="KW-0645">Protease</keyword>
<name>A0ABW0QKH2_9GAMM</name>
<evidence type="ECO:0000259" key="1">
    <source>
        <dbReference type="Pfam" id="PF10026"/>
    </source>
</evidence>
<evidence type="ECO:0000313" key="3">
    <source>
        <dbReference type="Proteomes" id="UP001596114"/>
    </source>
</evidence>